<dbReference type="GO" id="GO:0016787">
    <property type="term" value="F:hydrolase activity"/>
    <property type="evidence" value="ECO:0007669"/>
    <property type="project" value="UniProtKB-KW"/>
</dbReference>
<evidence type="ECO:0000256" key="1">
    <source>
        <dbReference type="ARBA" id="ARBA00022801"/>
    </source>
</evidence>
<dbReference type="GO" id="GO:0006400">
    <property type="term" value="P:tRNA modification"/>
    <property type="evidence" value="ECO:0007669"/>
    <property type="project" value="TreeGrafter"/>
</dbReference>
<comment type="caution">
    <text evidence="7">The sequence shown here is derived from an EMBL/GenBank/DDBJ whole genome shotgun (WGS) entry which is preliminary data.</text>
</comment>
<comment type="catalytic activity">
    <reaction evidence="5 6">
        <text>queuosine 5'-phosphate + H2O = queuine + D-ribose 5-phosphate</text>
        <dbReference type="Rhea" id="RHEA:75387"/>
        <dbReference type="ChEBI" id="CHEBI:15377"/>
        <dbReference type="ChEBI" id="CHEBI:17433"/>
        <dbReference type="ChEBI" id="CHEBI:78346"/>
        <dbReference type="ChEBI" id="CHEBI:194371"/>
    </reaction>
    <physiologicalReaction direction="left-to-right" evidence="5 6">
        <dbReference type="Rhea" id="RHEA:75388"/>
    </physiologicalReaction>
</comment>
<evidence type="ECO:0000256" key="6">
    <source>
        <dbReference type="RuleBase" id="RU365002"/>
    </source>
</evidence>
<dbReference type="PANTHER" id="PTHR21314:SF0">
    <property type="entry name" value="QUEUOSINE 5'-PHOSPHATE N-GLYCOSYLASE_HYDROLASE"/>
    <property type="match status" value="1"/>
</dbReference>
<evidence type="ECO:0000256" key="5">
    <source>
        <dbReference type="ARBA" id="ARBA00048204"/>
    </source>
</evidence>
<dbReference type="Pfam" id="PF10343">
    <property type="entry name" value="Q_salvage"/>
    <property type="match status" value="1"/>
</dbReference>
<accession>A0A5J5EIM4</accession>
<reference evidence="7 8" key="1">
    <citation type="submission" date="2019-09" db="EMBL/GenBank/DDBJ databases">
        <title>Draft genome of the ectomycorrhizal ascomycete Sphaerosporella brunnea.</title>
        <authorList>
            <consortium name="DOE Joint Genome Institute"/>
            <person name="Benucci G.M."/>
            <person name="Marozzi G."/>
            <person name="Antonielli L."/>
            <person name="Sanchez S."/>
            <person name="Marco P."/>
            <person name="Wang X."/>
            <person name="Falini L.B."/>
            <person name="Barry K."/>
            <person name="Haridas S."/>
            <person name="Lipzen A."/>
            <person name="Labutti K."/>
            <person name="Grigoriev I.V."/>
            <person name="Murat C."/>
            <person name="Martin F."/>
            <person name="Albertini E."/>
            <person name="Donnini D."/>
            <person name="Bonito G."/>
        </authorList>
    </citation>
    <scope>NUCLEOTIDE SEQUENCE [LARGE SCALE GENOMIC DNA]</scope>
    <source>
        <strain evidence="7 8">Sb_GMNB300</strain>
    </source>
</reference>
<dbReference type="InterPro" id="IPR019438">
    <property type="entry name" value="Q_salvage"/>
</dbReference>
<dbReference type="AlphaFoldDB" id="A0A5J5EIM4"/>
<proteinExistence type="inferred from homology"/>
<dbReference type="OrthoDB" id="416777at2759"/>
<evidence type="ECO:0000256" key="4">
    <source>
        <dbReference type="ARBA" id="ARBA00035393"/>
    </source>
</evidence>
<keyword evidence="1 6" id="KW-0378">Hydrolase</keyword>
<keyword evidence="8" id="KW-1185">Reference proteome</keyword>
<dbReference type="EMBL" id="VXIS01000289">
    <property type="protein sequence ID" value="KAA8895094.1"/>
    <property type="molecule type" value="Genomic_DNA"/>
</dbReference>
<comment type="similarity">
    <text evidence="2 6">Belongs to the QNG1 protein family.</text>
</comment>
<protein>
    <recommendedName>
        <fullName evidence="3 6">Queuosine 5'-phosphate N-glycosylase/hydrolase</fullName>
        <ecNumber evidence="6">3.2.2.-</ecNumber>
    </recommendedName>
    <alternativeName>
        <fullName evidence="4 6">Queuosine-nucleotide N-glycosylase/hydrolase</fullName>
    </alternativeName>
</protein>
<name>A0A5J5EIM4_9PEZI</name>
<evidence type="ECO:0000313" key="7">
    <source>
        <dbReference type="EMBL" id="KAA8895094.1"/>
    </source>
</evidence>
<evidence type="ECO:0000256" key="2">
    <source>
        <dbReference type="ARBA" id="ARBA00035119"/>
    </source>
</evidence>
<organism evidence="7 8">
    <name type="scientific">Sphaerosporella brunnea</name>
    <dbReference type="NCBI Taxonomy" id="1250544"/>
    <lineage>
        <taxon>Eukaryota</taxon>
        <taxon>Fungi</taxon>
        <taxon>Dikarya</taxon>
        <taxon>Ascomycota</taxon>
        <taxon>Pezizomycotina</taxon>
        <taxon>Pezizomycetes</taxon>
        <taxon>Pezizales</taxon>
        <taxon>Pyronemataceae</taxon>
        <taxon>Sphaerosporella</taxon>
    </lineage>
</organism>
<dbReference type="Proteomes" id="UP000326924">
    <property type="component" value="Unassembled WGS sequence"/>
</dbReference>
<sequence length="368" mass="42420">MSVPDSEIDHDLLAFMRQALTGTLQPKNPQKLKTYVLESAQYIVDNGIDVALSREHIVKAAEHIYSAMQAKQYSTDTWSIHELHPKAKTRETVDFIFTMDLLNFSFWSEMDVETRFAVEYNGKRWTGYWSLVAALQRALDEGIPITCPYFWVDEQICSEELFKHIFRSATDEDIPLLPERIACLREAGQVVCERYDGTFANMIDEADFSATALVVMLADELSCFRDEHVFEGRRVNFYKRAQILVADLWACFGGESFGEFHDIDELTMFADYRVPVTLTMLHCLQFGPKLEAHIKAKKMIPSGSSWECQLRGASVWCVEMIRREILKRHPKVNINAALIDFYLYDTAKEMEALGAEGLPHHRTRSIWY</sequence>
<evidence type="ECO:0000256" key="3">
    <source>
        <dbReference type="ARBA" id="ARBA00035306"/>
    </source>
</evidence>
<comment type="function">
    <text evidence="6">Catalyzes the hydrolysis of queuosine 5'-phosphate, releasing the nucleobase queuine (q). Is required for salvage of queuine from exogenous queuosine (Q) that is imported and then converted to queuosine 5'-phosphate intracellularly.</text>
</comment>
<dbReference type="InParanoid" id="A0A5J5EIM4"/>
<dbReference type="EC" id="3.2.2.-" evidence="6"/>
<evidence type="ECO:0000313" key="8">
    <source>
        <dbReference type="Proteomes" id="UP000326924"/>
    </source>
</evidence>
<gene>
    <name evidence="7" type="ORF">FN846DRAFT_900724</name>
</gene>
<dbReference type="PANTHER" id="PTHR21314">
    <property type="entry name" value="QUEUOSINE 5'-PHOSPHATE N-GLYCOSYLASE_HYDROLASE-RELATED"/>
    <property type="match status" value="1"/>
</dbReference>